<dbReference type="AlphaFoldDB" id="A0A5C5XCT6"/>
<keyword evidence="1" id="KW-0472">Membrane</keyword>
<keyword evidence="3" id="KW-1185">Reference proteome</keyword>
<dbReference type="Proteomes" id="UP000316095">
    <property type="component" value="Unassembled WGS sequence"/>
</dbReference>
<evidence type="ECO:0000313" key="3">
    <source>
        <dbReference type="Proteomes" id="UP000316095"/>
    </source>
</evidence>
<comment type="caution">
    <text evidence="2">The sequence shown here is derived from an EMBL/GenBank/DDBJ whole genome shotgun (WGS) entry which is preliminary data.</text>
</comment>
<feature type="transmembrane region" description="Helical" evidence="1">
    <location>
        <begin position="12"/>
        <end position="28"/>
    </location>
</feature>
<evidence type="ECO:0000256" key="1">
    <source>
        <dbReference type="SAM" id="Phobius"/>
    </source>
</evidence>
<dbReference type="RefSeq" id="WP_146502933.1">
    <property type="nucleotide sequence ID" value="NZ_SJPG01000001.1"/>
</dbReference>
<keyword evidence="1" id="KW-0812">Transmembrane</keyword>
<organism evidence="2 3">
    <name type="scientific">Rubinisphaera italica</name>
    <dbReference type="NCBI Taxonomy" id="2527969"/>
    <lineage>
        <taxon>Bacteria</taxon>
        <taxon>Pseudomonadati</taxon>
        <taxon>Planctomycetota</taxon>
        <taxon>Planctomycetia</taxon>
        <taxon>Planctomycetales</taxon>
        <taxon>Planctomycetaceae</taxon>
        <taxon>Rubinisphaera</taxon>
    </lineage>
</organism>
<protein>
    <submittedName>
        <fullName evidence="2">Uncharacterized protein</fullName>
    </submittedName>
</protein>
<name>A0A5C5XCT6_9PLAN</name>
<proteinExistence type="predicted"/>
<dbReference type="EMBL" id="SJPG01000001">
    <property type="protein sequence ID" value="TWT60876.1"/>
    <property type="molecule type" value="Genomic_DNA"/>
</dbReference>
<evidence type="ECO:0000313" key="2">
    <source>
        <dbReference type="EMBL" id="TWT60876.1"/>
    </source>
</evidence>
<sequence>MVENDEQLSHGFLHAAGMGLVSFLGLMCRQADDVARLGLRHADDIGRVGIHQCDDVASNLYKVGDSVILNHPDGMKLYRPQNGNLHSLAKESSYGRSIRLHDVPDDEIEIHFGQQGAKITLDIIQRQMDRDNE</sequence>
<accession>A0A5C5XCT6</accession>
<gene>
    <name evidence="2" type="ORF">Pan54_16060</name>
</gene>
<reference evidence="2 3" key="1">
    <citation type="submission" date="2019-02" db="EMBL/GenBank/DDBJ databases">
        <title>Deep-cultivation of Planctomycetes and their phenomic and genomic characterization uncovers novel biology.</title>
        <authorList>
            <person name="Wiegand S."/>
            <person name="Jogler M."/>
            <person name="Boedeker C."/>
            <person name="Pinto D."/>
            <person name="Vollmers J."/>
            <person name="Rivas-Marin E."/>
            <person name="Kohn T."/>
            <person name="Peeters S.H."/>
            <person name="Heuer A."/>
            <person name="Rast P."/>
            <person name="Oberbeckmann S."/>
            <person name="Bunk B."/>
            <person name="Jeske O."/>
            <person name="Meyerdierks A."/>
            <person name="Storesund J.E."/>
            <person name="Kallscheuer N."/>
            <person name="Luecker S."/>
            <person name="Lage O.M."/>
            <person name="Pohl T."/>
            <person name="Merkel B.J."/>
            <person name="Hornburger P."/>
            <person name="Mueller R.-W."/>
            <person name="Bruemmer F."/>
            <person name="Labrenz M."/>
            <person name="Spormann A.M."/>
            <person name="Op Den Camp H."/>
            <person name="Overmann J."/>
            <person name="Amann R."/>
            <person name="Jetten M.S.M."/>
            <person name="Mascher T."/>
            <person name="Medema M.H."/>
            <person name="Devos D.P."/>
            <person name="Kaster A.-K."/>
            <person name="Ovreas L."/>
            <person name="Rohde M."/>
            <person name="Galperin M.Y."/>
            <person name="Jogler C."/>
        </authorList>
    </citation>
    <scope>NUCLEOTIDE SEQUENCE [LARGE SCALE GENOMIC DNA]</scope>
    <source>
        <strain evidence="2 3">Pan54</strain>
    </source>
</reference>
<keyword evidence="1" id="KW-1133">Transmembrane helix</keyword>